<protein>
    <submittedName>
        <fullName evidence="1">Uncharacterized protein</fullName>
    </submittedName>
</protein>
<reference evidence="1" key="1">
    <citation type="submission" date="2021-02" db="EMBL/GenBank/DDBJ databases">
        <authorList>
            <consortium name="DOE Joint Genome Institute"/>
            <person name="Ahrendt S."/>
            <person name="Looney B.P."/>
            <person name="Miyauchi S."/>
            <person name="Morin E."/>
            <person name="Drula E."/>
            <person name="Courty P.E."/>
            <person name="Chicoki N."/>
            <person name="Fauchery L."/>
            <person name="Kohler A."/>
            <person name="Kuo A."/>
            <person name="Labutti K."/>
            <person name="Pangilinan J."/>
            <person name="Lipzen A."/>
            <person name="Riley R."/>
            <person name="Andreopoulos W."/>
            <person name="He G."/>
            <person name="Johnson J."/>
            <person name="Barry K.W."/>
            <person name="Grigoriev I.V."/>
            <person name="Nagy L."/>
            <person name="Hibbett D."/>
            <person name="Henrissat B."/>
            <person name="Matheny P.B."/>
            <person name="Labbe J."/>
            <person name="Martin F."/>
        </authorList>
    </citation>
    <scope>NUCLEOTIDE SEQUENCE</scope>
    <source>
        <strain evidence="1">FP105234-sp</strain>
    </source>
</reference>
<evidence type="ECO:0000313" key="1">
    <source>
        <dbReference type="EMBL" id="KAI0051963.1"/>
    </source>
</evidence>
<gene>
    <name evidence="1" type="ORF">FA95DRAFT_1569582</name>
</gene>
<reference evidence="1" key="2">
    <citation type="journal article" date="2022" name="New Phytol.">
        <title>Evolutionary transition to the ectomycorrhizal habit in the genomes of a hyperdiverse lineage of mushroom-forming fungi.</title>
        <authorList>
            <person name="Looney B."/>
            <person name="Miyauchi S."/>
            <person name="Morin E."/>
            <person name="Drula E."/>
            <person name="Courty P.E."/>
            <person name="Kohler A."/>
            <person name="Kuo A."/>
            <person name="LaButti K."/>
            <person name="Pangilinan J."/>
            <person name="Lipzen A."/>
            <person name="Riley R."/>
            <person name="Andreopoulos W."/>
            <person name="He G."/>
            <person name="Johnson J."/>
            <person name="Nolan M."/>
            <person name="Tritt A."/>
            <person name="Barry K.W."/>
            <person name="Grigoriev I.V."/>
            <person name="Nagy L.G."/>
            <person name="Hibbett D."/>
            <person name="Henrissat B."/>
            <person name="Matheny P.B."/>
            <person name="Labbe J."/>
            <person name="Martin F.M."/>
        </authorList>
    </citation>
    <scope>NUCLEOTIDE SEQUENCE</scope>
    <source>
        <strain evidence="1">FP105234-sp</strain>
    </source>
</reference>
<sequence>MATYTFIPQPGQRDYYILQSVPSSANGKAASAPPAPPCGATPSRGTIESRICPIDSIPSASRQELPTERKMLKRARRYVSHVRKSHPNLEHICPYDAWYDAFTWAEHLCGRSDGPRVASAPRSPKVARNSVERYHIRACENEWRPDQSDATIAALMNRPPRVPCTFSFRRDCNTTPRGGGFSFSFCNACPQPPFPALMYKISWKERGELVYGLLALYPGMSVEYLDASEVPLREKDVEGLRRSSRAMANVQHPHPPAHRDISMLTQFGISWHSNSLQTEAPCSAISPSTSTSSSLTALATPDAPHPKHADTLPLPHTATTDTSATGTTTEDTFPGAFAGHDKESLESDTASMSPHCSVNLDTLAAHSDSDRSRDEKSTTGTTSSGSPSMSLTDPDDIPPVLPELKFLLTTPEEIVEVPSDGPSPLVKLTSPHVWRKNKPRYIDPNPDVLSPHWGTRDERAAHSAAATLVVKPYWVHPKLCSRIHTLMRSGTRCGFMEYSEGLLNNGIAFFFMFCRAIPSEQPTYQISATIGSRVMLAELVLYPEENFVSIRNWLSSKGRKNPIVGIACLHKGHMCTGWLREDTSLQHKASHQRLSPTSSSPSRQSTDLHASRLRRTQRQYRPYLGWIKVMHAHFSARPPPFARLLEHQLSQLMYNGTLPGYHTGYIALRIDHLMTSLSHGRTPCGSSDVTVNDVDARCSAARATVLLGATMPYAWPVGPQNLMNEAAALDEFPGHGQRQSTAAPIVLHQQKPPL</sequence>
<accession>A0ACB8S747</accession>
<evidence type="ECO:0000313" key="2">
    <source>
        <dbReference type="Proteomes" id="UP000814033"/>
    </source>
</evidence>
<name>A0ACB8S747_9AGAM</name>
<keyword evidence="2" id="KW-1185">Reference proteome</keyword>
<organism evidence="1 2">
    <name type="scientific">Auriscalpium vulgare</name>
    <dbReference type="NCBI Taxonomy" id="40419"/>
    <lineage>
        <taxon>Eukaryota</taxon>
        <taxon>Fungi</taxon>
        <taxon>Dikarya</taxon>
        <taxon>Basidiomycota</taxon>
        <taxon>Agaricomycotina</taxon>
        <taxon>Agaricomycetes</taxon>
        <taxon>Russulales</taxon>
        <taxon>Auriscalpiaceae</taxon>
        <taxon>Auriscalpium</taxon>
    </lineage>
</organism>
<dbReference type="EMBL" id="MU275848">
    <property type="protein sequence ID" value="KAI0051963.1"/>
    <property type="molecule type" value="Genomic_DNA"/>
</dbReference>
<proteinExistence type="predicted"/>
<comment type="caution">
    <text evidence="1">The sequence shown here is derived from an EMBL/GenBank/DDBJ whole genome shotgun (WGS) entry which is preliminary data.</text>
</comment>
<dbReference type="Proteomes" id="UP000814033">
    <property type="component" value="Unassembled WGS sequence"/>
</dbReference>